<keyword evidence="2 5" id="KW-0812">Transmembrane</keyword>
<sequence length="178" mass="19956">MTIDIIAAIILVLAIFKGYKQGIIMAIFSFLALIIGVAAAMKLSVVVANYMYHHGMHGKWLSFLAFIIVLLVVVLLVKISARVIQKVAEVAFMGWLNRFLGILLYAFIYFTIFSILLFYADKIGLIKSTSMQQATTYKYIQPLGPFVMNNIGKVIPWFKNMFSDLSSLFAGITIKTVQ</sequence>
<evidence type="ECO:0000256" key="4">
    <source>
        <dbReference type="ARBA" id="ARBA00023136"/>
    </source>
</evidence>
<dbReference type="OrthoDB" id="1492026at2"/>
<gene>
    <name evidence="6" type="ORF">D6B99_14945</name>
</gene>
<evidence type="ECO:0000313" key="6">
    <source>
        <dbReference type="EMBL" id="AYD48789.1"/>
    </source>
</evidence>
<dbReference type="GO" id="GO:0009403">
    <property type="term" value="P:toxin biosynthetic process"/>
    <property type="evidence" value="ECO:0007669"/>
    <property type="project" value="InterPro"/>
</dbReference>
<protein>
    <submittedName>
        <fullName evidence="6">CvpA family protein</fullName>
    </submittedName>
</protein>
<dbReference type="AlphaFoldDB" id="A0A386HSZ9"/>
<name>A0A386HSZ9_9BACT</name>
<dbReference type="Proteomes" id="UP000266118">
    <property type="component" value="Chromosome"/>
</dbReference>
<evidence type="ECO:0000256" key="5">
    <source>
        <dbReference type="SAM" id="Phobius"/>
    </source>
</evidence>
<organism evidence="6 7">
    <name type="scientific">Arachidicoccus soli</name>
    <dbReference type="NCBI Taxonomy" id="2341117"/>
    <lineage>
        <taxon>Bacteria</taxon>
        <taxon>Pseudomonadati</taxon>
        <taxon>Bacteroidota</taxon>
        <taxon>Chitinophagia</taxon>
        <taxon>Chitinophagales</taxon>
        <taxon>Chitinophagaceae</taxon>
        <taxon>Arachidicoccus</taxon>
    </lineage>
</organism>
<accession>A0A386HSZ9</accession>
<reference evidence="6 7" key="1">
    <citation type="submission" date="2018-09" db="EMBL/GenBank/DDBJ databases">
        <title>Arachidicoccus sp. nov., a bacterium isolated from soil.</title>
        <authorList>
            <person name="Weon H.-Y."/>
            <person name="Kwon S.-W."/>
            <person name="Lee S.A."/>
        </authorList>
    </citation>
    <scope>NUCLEOTIDE SEQUENCE [LARGE SCALE GENOMIC DNA]</scope>
    <source>
        <strain evidence="6 7">KIS59-12</strain>
    </source>
</reference>
<evidence type="ECO:0000313" key="7">
    <source>
        <dbReference type="Proteomes" id="UP000266118"/>
    </source>
</evidence>
<feature type="transmembrane region" description="Helical" evidence="5">
    <location>
        <begin position="60"/>
        <end position="79"/>
    </location>
</feature>
<evidence type="ECO:0000256" key="2">
    <source>
        <dbReference type="ARBA" id="ARBA00022692"/>
    </source>
</evidence>
<dbReference type="KEGG" id="ark:D6B99_14945"/>
<feature type="transmembrane region" description="Helical" evidence="5">
    <location>
        <begin position="30"/>
        <end position="48"/>
    </location>
</feature>
<dbReference type="EMBL" id="CP032489">
    <property type="protein sequence ID" value="AYD48789.1"/>
    <property type="molecule type" value="Genomic_DNA"/>
</dbReference>
<feature type="transmembrane region" description="Helical" evidence="5">
    <location>
        <begin position="99"/>
        <end position="120"/>
    </location>
</feature>
<dbReference type="Pfam" id="PF02674">
    <property type="entry name" value="Colicin_V"/>
    <property type="match status" value="1"/>
</dbReference>
<evidence type="ECO:0000256" key="3">
    <source>
        <dbReference type="ARBA" id="ARBA00022989"/>
    </source>
</evidence>
<keyword evidence="4 5" id="KW-0472">Membrane</keyword>
<proteinExistence type="predicted"/>
<dbReference type="GO" id="GO:0016020">
    <property type="term" value="C:membrane"/>
    <property type="evidence" value="ECO:0007669"/>
    <property type="project" value="UniProtKB-SubCell"/>
</dbReference>
<keyword evidence="3 5" id="KW-1133">Transmembrane helix</keyword>
<evidence type="ECO:0000256" key="1">
    <source>
        <dbReference type="ARBA" id="ARBA00004141"/>
    </source>
</evidence>
<keyword evidence="7" id="KW-1185">Reference proteome</keyword>
<dbReference type="RefSeq" id="WP_119989877.1">
    <property type="nucleotide sequence ID" value="NZ_CP032489.1"/>
</dbReference>
<dbReference type="InterPro" id="IPR003825">
    <property type="entry name" value="Colicin-V_CvpA"/>
</dbReference>
<comment type="subcellular location">
    <subcellularLocation>
        <location evidence="1">Membrane</location>
        <topology evidence="1">Multi-pass membrane protein</topology>
    </subcellularLocation>
</comment>